<dbReference type="EMBL" id="JAUSRB010000002">
    <property type="protein sequence ID" value="MDP9869349.1"/>
    <property type="molecule type" value="Genomic_DNA"/>
</dbReference>
<comment type="caution">
    <text evidence="1">The sequence shown here is derived from an EMBL/GenBank/DDBJ whole genome shotgun (WGS) entry which is preliminary data.</text>
</comment>
<reference evidence="1 2" key="1">
    <citation type="submission" date="2023-07" db="EMBL/GenBank/DDBJ databases">
        <title>Sequencing the genomes of 1000 actinobacteria strains.</title>
        <authorList>
            <person name="Klenk H.-P."/>
        </authorList>
    </citation>
    <scope>NUCLEOTIDE SEQUENCE [LARGE SCALE GENOMIC DNA]</scope>
    <source>
        <strain evidence="1 2">DSM 44109</strain>
    </source>
</reference>
<keyword evidence="2" id="KW-1185">Reference proteome</keyword>
<protein>
    <recommendedName>
        <fullName evidence="3">Bacterial Pleckstrin homology domain-containing protein</fullName>
    </recommendedName>
</protein>
<proteinExistence type="predicted"/>
<dbReference type="Proteomes" id="UP001230426">
    <property type="component" value="Unassembled WGS sequence"/>
</dbReference>
<dbReference type="RefSeq" id="WP_306873183.1">
    <property type="nucleotide sequence ID" value="NZ_JAUSRB010000002.1"/>
</dbReference>
<accession>A0ABT9RJ74</accession>
<evidence type="ECO:0000313" key="1">
    <source>
        <dbReference type="EMBL" id="MDP9869349.1"/>
    </source>
</evidence>
<organism evidence="1 2">
    <name type="scientific">Streptosporangium brasiliense</name>
    <dbReference type="NCBI Taxonomy" id="47480"/>
    <lineage>
        <taxon>Bacteria</taxon>
        <taxon>Bacillati</taxon>
        <taxon>Actinomycetota</taxon>
        <taxon>Actinomycetes</taxon>
        <taxon>Streptosporangiales</taxon>
        <taxon>Streptosporangiaceae</taxon>
        <taxon>Streptosporangium</taxon>
    </lineage>
</organism>
<sequence length="118" mass="12767">MLQVEIHQGTLTVHFAPWTRPFSRTGAVSVPVAAVGEVHRLDRPLAAAKGRHYGLRFSGVVKIGTWASPTGAKCLVAARREVPGLRIVLKSRVSGHDELILSVPDAERLQRQLTAVTA</sequence>
<gene>
    <name evidence="1" type="ORF">J2S55_008615</name>
</gene>
<evidence type="ECO:0008006" key="3">
    <source>
        <dbReference type="Google" id="ProtNLM"/>
    </source>
</evidence>
<name>A0ABT9RJ74_9ACTN</name>
<evidence type="ECO:0000313" key="2">
    <source>
        <dbReference type="Proteomes" id="UP001230426"/>
    </source>
</evidence>